<dbReference type="Proteomes" id="UP000392064">
    <property type="component" value="Chromosome"/>
</dbReference>
<dbReference type="Gene3D" id="3.30.470.20">
    <property type="entry name" value="ATP-grasp fold, B domain"/>
    <property type="match status" value="1"/>
</dbReference>
<dbReference type="InterPro" id="IPR003781">
    <property type="entry name" value="CoA-bd"/>
</dbReference>
<keyword evidence="6" id="KW-1185">Reference proteome</keyword>
<dbReference type="InterPro" id="IPR051538">
    <property type="entry name" value="Acyl-CoA_Synth/Transferase"/>
</dbReference>
<organism evidence="5 6">
    <name type="scientific">Aeromicrobium yanjiei</name>
    <dbReference type="NCBI Taxonomy" id="2662028"/>
    <lineage>
        <taxon>Bacteria</taxon>
        <taxon>Bacillati</taxon>
        <taxon>Actinomycetota</taxon>
        <taxon>Actinomycetes</taxon>
        <taxon>Propionibacteriales</taxon>
        <taxon>Nocardioidaceae</taxon>
        <taxon>Aeromicrobium</taxon>
    </lineage>
</organism>
<name>A0A5Q2MIB8_9ACTN</name>
<sequence>MTTVLSQTARPTVGSAMLHPRSVAIIGASDDITKTTARPLAFLRKAGFNGRVYPVNPRRETVLGERAWPSIASLPETPDHVFVVADTRFVVDAVAECGARGVPVVTILSGGFAEAGEEGAVRQAELLKVAREHGVRLIGPNSIGVVNPGAGLMLTANAAFAEEAIPVGRTFVASQSGSVIGALMTRAKAVGIGFAGLVSTGSEIDLTLGEICAATVDDPEVDAYCLFLESLDNAASLAAFAELAHERGKPVTVYKLGRSDAAAELSVSHTGALAGEDSEASAFFEACGFVRVENFESLIEAGAVQRRLMGTIRDADAPRVGVITSTGGGAALAVDELEMRGIALTRPSAETFARINEAGIAVSESLIIDLTLAGTRHDKVLNVLGILEDSEEFDLLVFVIGSSARLNPELAASAIEEFADRRLPVVAWALPDALETLQRLHRAGVPAFRTVESCAEAVAATLRSRAPRGEALAGVKTPAAGGTRVLDEQQSAEVLKQVGARFPQSLVLGPGEPVPADLAYPVVVKVLSDAIAHKSDVGGVEVGIRDADGLEQARRRILDSVARHRPDVLADTVLVQEMVVDPVQEMLVGYRVSDTVGPLVVLAAGGVTVELYGDSAVQMAPVDRDTAAGMIERVKATALSRGYRSAPTGDLDALADLVVAVSRLAIERPDVVEAEINPVAVLRDTEGIIALDALVTVLADQGEDSTTTTDES</sequence>
<dbReference type="Gene3D" id="3.40.50.720">
    <property type="entry name" value="NAD(P)-binding Rossmann-like Domain"/>
    <property type="match status" value="1"/>
</dbReference>
<proteinExistence type="predicted"/>
<dbReference type="SUPFAM" id="SSF56059">
    <property type="entry name" value="Glutathione synthetase ATP-binding domain-like"/>
    <property type="match status" value="1"/>
</dbReference>
<dbReference type="GO" id="GO:0016874">
    <property type="term" value="F:ligase activity"/>
    <property type="evidence" value="ECO:0007669"/>
    <property type="project" value="UniProtKB-KW"/>
</dbReference>
<dbReference type="RefSeq" id="WP_153651318.1">
    <property type="nucleotide sequence ID" value="NZ_CP045737.1"/>
</dbReference>
<evidence type="ECO:0000256" key="3">
    <source>
        <dbReference type="ARBA" id="ARBA00022840"/>
    </source>
</evidence>
<dbReference type="SMART" id="SM00881">
    <property type="entry name" value="CoA_binding"/>
    <property type="match status" value="1"/>
</dbReference>
<evidence type="ECO:0000259" key="4">
    <source>
        <dbReference type="SMART" id="SM00881"/>
    </source>
</evidence>
<keyword evidence="1" id="KW-0436">Ligase</keyword>
<dbReference type="KEGG" id="aef:GEV26_00870"/>
<dbReference type="SUPFAM" id="SSF52210">
    <property type="entry name" value="Succinyl-CoA synthetase domains"/>
    <property type="match status" value="2"/>
</dbReference>
<reference evidence="5 6" key="1">
    <citation type="submission" date="2019-11" db="EMBL/GenBank/DDBJ databases">
        <authorList>
            <person name="Li J."/>
        </authorList>
    </citation>
    <scope>NUCLEOTIDE SEQUENCE [LARGE SCALE GENOMIC DNA]</scope>
    <source>
        <strain evidence="5 6">MF47</strain>
    </source>
</reference>
<dbReference type="InterPro" id="IPR032875">
    <property type="entry name" value="Succ_CoA_lig_flav_dom"/>
</dbReference>
<dbReference type="Pfam" id="PF13549">
    <property type="entry name" value="ATP-grasp_5"/>
    <property type="match status" value="1"/>
</dbReference>
<dbReference type="GO" id="GO:0005524">
    <property type="term" value="F:ATP binding"/>
    <property type="evidence" value="ECO:0007669"/>
    <property type="project" value="UniProtKB-KW"/>
</dbReference>
<evidence type="ECO:0000313" key="5">
    <source>
        <dbReference type="EMBL" id="QGG40045.1"/>
    </source>
</evidence>
<dbReference type="SUPFAM" id="SSF51735">
    <property type="entry name" value="NAD(P)-binding Rossmann-fold domains"/>
    <property type="match status" value="1"/>
</dbReference>
<dbReference type="AlphaFoldDB" id="A0A5Q2MIB8"/>
<dbReference type="InterPro" id="IPR013815">
    <property type="entry name" value="ATP_grasp_subdomain_1"/>
</dbReference>
<dbReference type="InterPro" id="IPR016102">
    <property type="entry name" value="Succinyl-CoA_synth-like"/>
</dbReference>
<keyword evidence="3" id="KW-0067">ATP-binding</keyword>
<feature type="domain" description="CoA-binding" evidence="4">
    <location>
        <begin position="17"/>
        <end position="112"/>
    </location>
</feature>
<dbReference type="PANTHER" id="PTHR43334">
    <property type="entry name" value="ACETATE--COA LIGASE [ADP-FORMING]"/>
    <property type="match status" value="1"/>
</dbReference>
<dbReference type="Pfam" id="PF13380">
    <property type="entry name" value="CoA_binding_2"/>
    <property type="match status" value="1"/>
</dbReference>
<evidence type="ECO:0000256" key="2">
    <source>
        <dbReference type="ARBA" id="ARBA00022741"/>
    </source>
</evidence>
<keyword evidence="2" id="KW-0547">Nucleotide-binding</keyword>
<evidence type="ECO:0000313" key="6">
    <source>
        <dbReference type="Proteomes" id="UP000392064"/>
    </source>
</evidence>
<dbReference type="Gene3D" id="3.40.50.261">
    <property type="entry name" value="Succinyl-CoA synthetase domains"/>
    <property type="match status" value="2"/>
</dbReference>
<dbReference type="Pfam" id="PF13607">
    <property type="entry name" value="Succ_CoA_lig"/>
    <property type="match status" value="1"/>
</dbReference>
<dbReference type="EMBL" id="CP045737">
    <property type="protein sequence ID" value="QGG40045.1"/>
    <property type="molecule type" value="Genomic_DNA"/>
</dbReference>
<gene>
    <name evidence="5" type="ORF">GEV26_00870</name>
</gene>
<dbReference type="PANTHER" id="PTHR43334:SF1">
    <property type="entry name" value="3-HYDROXYPROPIONATE--COA LIGASE [ADP-FORMING]"/>
    <property type="match status" value="1"/>
</dbReference>
<accession>A0A5Q2MIB8</accession>
<protein>
    <submittedName>
        <fullName evidence="5">CoA-binding protein</fullName>
    </submittedName>
</protein>
<evidence type="ECO:0000256" key="1">
    <source>
        <dbReference type="ARBA" id="ARBA00022598"/>
    </source>
</evidence>
<dbReference type="Gene3D" id="3.30.1490.20">
    <property type="entry name" value="ATP-grasp fold, A domain"/>
    <property type="match status" value="1"/>
</dbReference>
<dbReference type="InterPro" id="IPR036291">
    <property type="entry name" value="NAD(P)-bd_dom_sf"/>
</dbReference>